<keyword evidence="2" id="KW-0233">DNA recombination</keyword>
<evidence type="ECO:0000313" key="4">
    <source>
        <dbReference type="Proteomes" id="UP000218209"/>
    </source>
</evidence>
<dbReference type="InterPro" id="IPR010998">
    <property type="entry name" value="Integrase_recombinase_N"/>
</dbReference>
<evidence type="ECO:0000313" key="3">
    <source>
        <dbReference type="EMBL" id="OSX80022.1"/>
    </source>
</evidence>
<keyword evidence="4" id="KW-1185">Reference proteome</keyword>
<dbReference type="GO" id="GO:0003677">
    <property type="term" value="F:DNA binding"/>
    <property type="evidence" value="ECO:0007669"/>
    <property type="project" value="UniProtKB-KW"/>
</dbReference>
<dbReference type="EMBL" id="KV918782">
    <property type="protein sequence ID" value="OSX80022.1"/>
    <property type="molecule type" value="Genomic_DNA"/>
</dbReference>
<dbReference type="OrthoDB" id="556352at2759"/>
<dbReference type="Gene3D" id="1.10.150.130">
    <property type="match status" value="1"/>
</dbReference>
<evidence type="ECO:0008006" key="5">
    <source>
        <dbReference type="Google" id="ProtNLM"/>
    </source>
</evidence>
<dbReference type="Gene3D" id="1.10.443.10">
    <property type="entry name" value="Intergrase catalytic core"/>
    <property type="match status" value="1"/>
</dbReference>
<dbReference type="Proteomes" id="UP000218209">
    <property type="component" value="Unassembled WGS sequence"/>
</dbReference>
<dbReference type="SUPFAM" id="SSF47823">
    <property type="entry name" value="lambda integrase-like, N-terminal domain"/>
    <property type="match status" value="1"/>
</dbReference>
<name>A0A1X6PGP0_PORUM</name>
<dbReference type="AlphaFoldDB" id="A0A1X6PGP0"/>
<dbReference type="GO" id="GO:0015074">
    <property type="term" value="P:DNA integration"/>
    <property type="evidence" value="ECO:0007669"/>
    <property type="project" value="InterPro"/>
</dbReference>
<dbReference type="GO" id="GO:0006310">
    <property type="term" value="P:DNA recombination"/>
    <property type="evidence" value="ECO:0007669"/>
    <property type="project" value="UniProtKB-KW"/>
</dbReference>
<organism evidence="3 4">
    <name type="scientific">Porphyra umbilicalis</name>
    <name type="common">Purple laver</name>
    <name type="synonym">Red alga</name>
    <dbReference type="NCBI Taxonomy" id="2786"/>
    <lineage>
        <taxon>Eukaryota</taxon>
        <taxon>Rhodophyta</taxon>
        <taxon>Bangiophyceae</taxon>
        <taxon>Bangiales</taxon>
        <taxon>Bangiaceae</taxon>
        <taxon>Porphyra</taxon>
    </lineage>
</organism>
<protein>
    <recommendedName>
        <fullName evidence="5">Tyr recombinase domain-containing protein</fullName>
    </recommendedName>
</protein>
<gene>
    <name evidence="3" type="ORF">BU14_0065s0027</name>
</gene>
<evidence type="ECO:0000256" key="2">
    <source>
        <dbReference type="ARBA" id="ARBA00023172"/>
    </source>
</evidence>
<proteinExistence type="predicted"/>
<reference evidence="3 4" key="1">
    <citation type="submission" date="2017-03" db="EMBL/GenBank/DDBJ databases">
        <title>WGS assembly of Porphyra umbilicalis.</title>
        <authorList>
            <person name="Brawley S.H."/>
            <person name="Blouin N.A."/>
            <person name="Ficko-Blean E."/>
            <person name="Wheeler G.L."/>
            <person name="Lohr M."/>
            <person name="Goodson H.V."/>
            <person name="Jenkins J.W."/>
            <person name="Blaby-Haas C.E."/>
            <person name="Helliwell K.E."/>
            <person name="Chan C."/>
            <person name="Marriage T."/>
            <person name="Bhattacharya D."/>
            <person name="Klein A.S."/>
            <person name="Badis Y."/>
            <person name="Brodie J."/>
            <person name="Cao Y."/>
            <person name="Collen J."/>
            <person name="Dittami S.M."/>
            <person name="Gachon C.M."/>
            <person name="Green B.R."/>
            <person name="Karpowicz S."/>
            <person name="Kim J.W."/>
            <person name="Kudahl U."/>
            <person name="Lin S."/>
            <person name="Michel G."/>
            <person name="Mittag M."/>
            <person name="Olson B.J."/>
            <person name="Pangilinan J."/>
            <person name="Peng Y."/>
            <person name="Qiu H."/>
            <person name="Shu S."/>
            <person name="Singer J.T."/>
            <person name="Smith A.G."/>
            <person name="Sprecher B.N."/>
            <person name="Wagner V."/>
            <person name="Wang W."/>
            <person name="Wang Z.-Y."/>
            <person name="Yan J."/>
            <person name="Yarish C."/>
            <person name="Zoeuner-Riek S."/>
            <person name="Zhuang Y."/>
            <person name="Zou Y."/>
            <person name="Lindquist E.A."/>
            <person name="Grimwood J."/>
            <person name="Barry K."/>
            <person name="Rokhsar D.S."/>
            <person name="Schmutz J."/>
            <person name="Stiller J.W."/>
            <person name="Grossman A.R."/>
            <person name="Prochnik S.E."/>
        </authorList>
    </citation>
    <scope>NUCLEOTIDE SEQUENCE [LARGE SCALE GENOMIC DNA]</scope>
    <source>
        <strain evidence="3">4086291</strain>
    </source>
</reference>
<sequence length="395" mass="42381">MVGGDPPPGQHGGLPPRLRRALHARRLDFARAPATLADGRPVVPRGRSSVAALEWRAHAHAAAVDGFDGLDGADEAAQMLTNARADSTAAGYHRHWRRFAAYCAAQGCSALPAAPATVVCYLGTLLRGGRISPASLQNYLSPINTWHVDVGLPRPAVGRLIHSARVGFARLHVGSVGALPLARRPLSAPVMWRIVELAYGEPDFGWRVRWAALVAGFLVARRTAEVLGLERGDVTVTAAGGLHVQVRLYKGAERRTRLSRLVFDVPPSRDALPDLPLLVLRRLLADLDARRAPPSRLLFATPGATRPPTADDVTAWLLAALRRLDLSPPPGVKWCSYSTRGGGATALHLCGLSPPAVAQMLGHNGNDPRTALAHYIDLLAPRSTEAWRLCGRYVP</sequence>
<dbReference type="InterPro" id="IPR013762">
    <property type="entry name" value="Integrase-like_cat_sf"/>
</dbReference>
<dbReference type="SUPFAM" id="SSF56349">
    <property type="entry name" value="DNA breaking-rejoining enzymes"/>
    <property type="match status" value="1"/>
</dbReference>
<dbReference type="InterPro" id="IPR011010">
    <property type="entry name" value="DNA_brk_join_enz"/>
</dbReference>
<keyword evidence="1" id="KW-0238">DNA-binding</keyword>
<accession>A0A1X6PGP0</accession>
<evidence type="ECO:0000256" key="1">
    <source>
        <dbReference type="ARBA" id="ARBA00023125"/>
    </source>
</evidence>